<keyword evidence="1" id="KW-0472">Membrane</keyword>
<reference evidence="3" key="1">
    <citation type="submission" date="2018-01" db="EMBL/GenBank/DDBJ databases">
        <title>Direct submission.</title>
        <authorList>
            <person name="Ciacci N."/>
        </authorList>
    </citation>
    <scope>NUCLEOTIDE SEQUENCE [LARGE SCALE GENOMIC DNA]</scope>
</reference>
<proteinExistence type="predicted"/>
<keyword evidence="3" id="KW-1185">Reference proteome</keyword>
<keyword evidence="1" id="KW-1133">Transmembrane helix</keyword>
<sequence>MTIYRNEYDKDAIGVRHIDPRMSGVLKEMAEYKEYSVEYPHTFVDNCSKVGSFIGPFLSVSLFLYCNWTVFTALELVLLSVLMSVMGTLSGLLIGGAIGCGIAGTIAGFRKTKHDKLKLEQAKEAEFANWIKGCRK</sequence>
<evidence type="ECO:0000313" key="3">
    <source>
        <dbReference type="Proteomes" id="UP000240294"/>
    </source>
</evidence>
<gene>
    <name evidence="2" type="ORF">vBKpnF48_15</name>
</gene>
<evidence type="ECO:0000313" key="2">
    <source>
        <dbReference type="EMBL" id="AUO78640.1"/>
    </source>
</evidence>
<dbReference type="Proteomes" id="UP000240294">
    <property type="component" value="Genome"/>
</dbReference>
<feature type="transmembrane region" description="Helical" evidence="1">
    <location>
        <begin position="89"/>
        <end position="109"/>
    </location>
</feature>
<protein>
    <submittedName>
        <fullName evidence="2">Uncharacterized protein</fullName>
    </submittedName>
</protein>
<evidence type="ECO:0000256" key="1">
    <source>
        <dbReference type="SAM" id="Phobius"/>
    </source>
</evidence>
<dbReference type="EMBL" id="MG746602">
    <property type="protein sequence ID" value="AUO78640.1"/>
    <property type="molecule type" value="Genomic_DNA"/>
</dbReference>
<keyword evidence="1" id="KW-0812">Transmembrane</keyword>
<name>A0A2I6UF86_9CAUD</name>
<organism evidence="2 3">
    <name type="scientific">Klebsiella phage vB_Kpn_F48</name>
    <dbReference type="NCBI Taxonomy" id="2070028"/>
    <lineage>
        <taxon>Viruses</taxon>
        <taxon>Duplodnaviria</taxon>
        <taxon>Heunggongvirae</taxon>
        <taxon>Uroviricota</taxon>
        <taxon>Caudoviricetes</taxon>
        <taxon>Marfavirus</taxon>
        <taxon>Marfavirus F48</taxon>
    </lineage>
</organism>
<accession>A0A2I6UF86</accession>